<dbReference type="AlphaFoldDB" id="A0A8H3KWX1"/>
<evidence type="ECO:0000313" key="1">
    <source>
        <dbReference type="EMBL" id="GES75269.1"/>
    </source>
</evidence>
<accession>A0A8H3KWX1</accession>
<evidence type="ECO:0000313" key="2">
    <source>
        <dbReference type="Proteomes" id="UP000615446"/>
    </source>
</evidence>
<sequence>MKISERNRLFENFEFLLKNNGKVRKFFLQTDLRPEIKAREQNCDTIKKNITYASFLNNKIGLDKMDKIQVHGIESTTRVH</sequence>
<protein>
    <submittedName>
        <fullName evidence="1">Uncharacterized protein</fullName>
    </submittedName>
</protein>
<organism evidence="1 2">
    <name type="scientific">Rhizophagus clarus</name>
    <dbReference type="NCBI Taxonomy" id="94130"/>
    <lineage>
        <taxon>Eukaryota</taxon>
        <taxon>Fungi</taxon>
        <taxon>Fungi incertae sedis</taxon>
        <taxon>Mucoromycota</taxon>
        <taxon>Glomeromycotina</taxon>
        <taxon>Glomeromycetes</taxon>
        <taxon>Glomerales</taxon>
        <taxon>Glomeraceae</taxon>
        <taxon>Rhizophagus</taxon>
    </lineage>
</organism>
<dbReference type="EMBL" id="BLAL01000014">
    <property type="protein sequence ID" value="GES75269.1"/>
    <property type="molecule type" value="Genomic_DNA"/>
</dbReference>
<gene>
    <name evidence="1" type="ORF">RCL2_000271800</name>
</gene>
<comment type="caution">
    <text evidence="1">The sequence shown here is derived from an EMBL/GenBank/DDBJ whole genome shotgun (WGS) entry which is preliminary data.</text>
</comment>
<name>A0A8H3KWX1_9GLOM</name>
<proteinExistence type="predicted"/>
<dbReference type="Proteomes" id="UP000615446">
    <property type="component" value="Unassembled WGS sequence"/>
</dbReference>
<reference evidence="1" key="1">
    <citation type="submission" date="2019-10" db="EMBL/GenBank/DDBJ databases">
        <title>Conservation and host-specific expression of non-tandemly repeated heterogenous ribosome RNA gene in arbuscular mycorrhizal fungi.</title>
        <authorList>
            <person name="Maeda T."/>
            <person name="Kobayashi Y."/>
            <person name="Nakagawa T."/>
            <person name="Ezawa T."/>
            <person name="Yamaguchi K."/>
            <person name="Bino T."/>
            <person name="Nishimoto Y."/>
            <person name="Shigenobu S."/>
            <person name="Kawaguchi M."/>
        </authorList>
    </citation>
    <scope>NUCLEOTIDE SEQUENCE</scope>
    <source>
        <strain evidence="1">HR1</strain>
    </source>
</reference>